<protein>
    <submittedName>
        <fullName evidence="1">Unannotated protein</fullName>
    </submittedName>
</protein>
<evidence type="ECO:0000313" key="1">
    <source>
        <dbReference type="EMBL" id="CAB4827577.1"/>
    </source>
</evidence>
<organism evidence="1">
    <name type="scientific">freshwater metagenome</name>
    <dbReference type="NCBI Taxonomy" id="449393"/>
    <lineage>
        <taxon>unclassified sequences</taxon>
        <taxon>metagenomes</taxon>
        <taxon>ecological metagenomes</taxon>
    </lineage>
</organism>
<name>A0A6J7A3V1_9ZZZZ</name>
<dbReference type="EMBL" id="CAFABD010000103">
    <property type="protein sequence ID" value="CAB4827577.1"/>
    <property type="molecule type" value="Genomic_DNA"/>
</dbReference>
<proteinExistence type="predicted"/>
<gene>
    <name evidence="1" type="ORF">UFOPK3166_00721</name>
</gene>
<accession>A0A6J7A3V1</accession>
<sequence length="83" mass="8457">MRTSALGPSRPGSGKCFGMYKTPWLAKSNGEPTSSICTFAGSISSSAISATSASFPTRKPMLLAIASKLFPTVSVADVAITGV</sequence>
<dbReference type="AlphaFoldDB" id="A0A6J7A3V1"/>
<reference evidence="1" key="1">
    <citation type="submission" date="2020-05" db="EMBL/GenBank/DDBJ databases">
        <authorList>
            <person name="Chiriac C."/>
            <person name="Salcher M."/>
            <person name="Ghai R."/>
            <person name="Kavagutti S V."/>
        </authorList>
    </citation>
    <scope>NUCLEOTIDE SEQUENCE</scope>
</reference>